<dbReference type="InterPro" id="IPR003593">
    <property type="entry name" value="AAA+_ATPase"/>
</dbReference>
<proteinExistence type="predicted"/>
<feature type="domain" description="NACHT" evidence="4">
    <location>
        <begin position="494"/>
        <end position="597"/>
    </location>
</feature>
<dbReference type="Gene3D" id="2.130.10.10">
    <property type="entry name" value="YVTN repeat-like/Quinoprotein amine dehydrogenase"/>
    <property type="match status" value="2"/>
</dbReference>
<dbReference type="InterPro" id="IPR052752">
    <property type="entry name" value="NACHT-WD_repeat"/>
</dbReference>
<sequence>MGAGCSSPLKKFGKRGKRKSSEPYGAVEQSGGQIRQECGVEEPFTIRSADEYAKRGLSANIYDKINEDTKSSEQSLPSIVTGPGGAGPKDGTSCKYMSPAVQALSPDPSSYSPSPAPTPDLIELSENLKSFLLGTNIKTFKSKTEFVENISIVVMTSDYFEPSAALSTMLESVEPKLRSICVDYGYGLRWIDLSYASLLMTKSICLGELSKQILHNEYKENGQNMIVFILTDDNPFKRFILPANIDDSSYNTISNSIQSPQLLKKWYVKKEESMRDKEVSSYMLRSPNLRLSSTTNANFIERRNSEALTEWQQESQMLIEEISSVDTKLLTCIANDQMEFVLNHVSLQKGVFLVRNTIKYSHCNPEYPTTSAKSSFDATTQLSNLTRYVSDSNKLSINNNKRDITADECISLINDWLLEKGTKMIEVIIEENSLECKNYIPMDQNLHLELVHQCHHLNELLRTDAKSFDEPCQHIFKQFILQQLTIQTDNQQSNPLFIVGPSGCGKTTLVAKLIQLCAKEFPNSSHIVYRFAGQSVDSISTERILRSICEQFCQLHGEHISAASRIYSNRRDTLAILSKTLKSSHTGVIIIDGLDTLDDVPTKLDWLAELDLSHRFKLIITLNENSSQYSKVENAYADSCFWKIEYPNVDQLLNVSYQIYSDNSNNTIKAVINPSMREWFSSESKTSETISPQSFHQAYNVGHFFAIVSDLICNIDSHESILKRNSVTTGGPTAGFYDSVIHSIITILESIVGSPVVCLLVIILTSTRYGVTDVDIANLLSSDDKTKESLEGLVPSTIGTTNLGRFPYALWWRLETILSPWLKRRVCDNRVRLSLRRSFSKSAQQYYIDKLSRDVIDVHRQTTLMLYFGKEVSDRSSSTASQKSRSDQEVTDLREHCSMQTKAWNRYMSSELSYLTLRTKVSEAKETLLNRHLFYRRLLYCCTPEEYVEDYIYLMSTLKARELKDANELTDLIGYVRSAIYPIRYDSRQIFSQIYCRAFDAIKSNKYSRQKRIQNILNLSCSPPIMSLVPISEASITAMIRSQFPSNQSHSVPASALHANVTSGHTAIMFNQPGRHSYICRLYNESASKHRLFAIPGNHRHMVLLTPDAGTLVVWDIYDEKPMRSMTGLDNPRDLRMIDQTRAVILCNRELKVYDLDTGELKTKLKGVMPQRSSYFGLKKDEYAVAMSRNRMYVNMINLSTGELETTFKVGEDRFLNSLLVSANGAICVCGDETQKPFPLLVWDLVNRKLLYDLRIAHHEFITRLSAISDDGHYVVSVCKHLPNPVKSSNGSGSSVSQQGQSSSDTSVPNFIITYDLRSGTLFRKWKPGIDTCSIAITMSQNQTTRVINGVKNCQIFVWDLATGAKRHSLAGHSAPVDTLDAHNDRLFSMDSSGRDRGLRIWDMEKGVCLAVFTPDSPVSCCKFSINGDALTCGFASDSRLSTLVLCKNEMATDVAKRNKRRKSSGPTYAFDDLSSNRKQSHNRIPGKKCNQEQVEVILAVGQNLAEVKNSSTIKQTRVCMPK</sequence>
<evidence type="ECO:0000256" key="1">
    <source>
        <dbReference type="ARBA" id="ARBA00022737"/>
    </source>
</evidence>
<feature type="region of interest" description="Disordered" evidence="3">
    <location>
        <begin position="1456"/>
        <end position="1487"/>
    </location>
</feature>
<dbReference type="SUPFAM" id="SSF50998">
    <property type="entry name" value="Quinoprotein alcohol dehydrogenase-like"/>
    <property type="match status" value="1"/>
</dbReference>
<keyword evidence="1" id="KW-0677">Repeat</keyword>
<dbReference type="Proteomes" id="UP000825002">
    <property type="component" value="Unassembled WGS sequence"/>
</dbReference>
<dbReference type="SUPFAM" id="SSF52540">
    <property type="entry name" value="P-loop containing nucleoside triphosphate hydrolases"/>
    <property type="match status" value="1"/>
</dbReference>
<dbReference type="PROSITE" id="PS50837">
    <property type="entry name" value="NACHT"/>
    <property type="match status" value="1"/>
</dbReference>
<accession>A0ABQ7S809</accession>
<dbReference type="InterPro" id="IPR001680">
    <property type="entry name" value="WD40_rpt"/>
</dbReference>
<keyword evidence="6" id="KW-1185">Reference proteome</keyword>
<name>A0ABQ7S809_9ACAR</name>
<feature type="region of interest" description="Disordered" evidence="3">
    <location>
        <begin position="1287"/>
        <end position="1306"/>
    </location>
</feature>
<keyword evidence="2" id="KW-0853">WD repeat</keyword>
<dbReference type="InterPro" id="IPR056884">
    <property type="entry name" value="NPHP3-like_N"/>
</dbReference>
<gene>
    <name evidence="5" type="primary">Nwd1</name>
    <name evidence="5" type="ORF">GZH46_01895</name>
</gene>
<dbReference type="PROSITE" id="PS50082">
    <property type="entry name" value="WD_REPEATS_2"/>
    <property type="match status" value="1"/>
</dbReference>
<reference evidence="5 6" key="1">
    <citation type="submission" date="2020-10" db="EMBL/GenBank/DDBJ databases">
        <authorList>
            <person name="Klimov P.B."/>
            <person name="Dyachkov S.M."/>
            <person name="Chetverikov P.E."/>
        </authorList>
    </citation>
    <scope>NUCLEOTIDE SEQUENCE [LARGE SCALE GENOMIC DNA]</scope>
    <source>
        <strain evidence="5">BMOC 18-1129-001#AD2665</strain>
        <tissue evidence="5">Entire mites</tissue>
    </source>
</reference>
<feature type="non-terminal residue" evidence="5">
    <location>
        <position position="1523"/>
    </location>
</feature>
<dbReference type="SMART" id="SM00382">
    <property type="entry name" value="AAA"/>
    <property type="match status" value="1"/>
</dbReference>
<feature type="region of interest" description="Disordered" evidence="3">
    <location>
        <begin position="1"/>
        <end position="39"/>
    </location>
</feature>
<evidence type="ECO:0000256" key="2">
    <source>
        <dbReference type="PROSITE-ProRule" id="PRU00221"/>
    </source>
</evidence>
<feature type="region of interest" description="Disordered" evidence="3">
    <location>
        <begin position="66"/>
        <end position="92"/>
    </location>
</feature>
<dbReference type="InterPro" id="IPR015943">
    <property type="entry name" value="WD40/YVTN_repeat-like_dom_sf"/>
</dbReference>
<dbReference type="SMART" id="SM00320">
    <property type="entry name" value="WD40"/>
    <property type="match status" value="3"/>
</dbReference>
<feature type="repeat" description="WD" evidence="2">
    <location>
        <begin position="1370"/>
        <end position="1412"/>
    </location>
</feature>
<organism evidence="5 6">
    <name type="scientific">Fragariocoptes setiger</name>
    <dbReference type="NCBI Taxonomy" id="1670756"/>
    <lineage>
        <taxon>Eukaryota</taxon>
        <taxon>Metazoa</taxon>
        <taxon>Ecdysozoa</taxon>
        <taxon>Arthropoda</taxon>
        <taxon>Chelicerata</taxon>
        <taxon>Arachnida</taxon>
        <taxon>Acari</taxon>
        <taxon>Acariformes</taxon>
        <taxon>Trombidiformes</taxon>
        <taxon>Prostigmata</taxon>
        <taxon>Eupodina</taxon>
        <taxon>Eriophyoidea</taxon>
        <taxon>Phytoptidae</taxon>
        <taxon>Fragariocoptes</taxon>
    </lineage>
</organism>
<dbReference type="PANTHER" id="PTHR19871:SF45">
    <property type="entry name" value="NACHT DOMAIN-CONTAINING PROTEIN"/>
    <property type="match status" value="1"/>
</dbReference>
<dbReference type="EMBL" id="JAIFTH010000411">
    <property type="protein sequence ID" value="KAG9509579.1"/>
    <property type="molecule type" value="Genomic_DNA"/>
</dbReference>
<dbReference type="InterPro" id="IPR007111">
    <property type="entry name" value="NACHT_NTPase"/>
</dbReference>
<dbReference type="Gene3D" id="3.40.50.300">
    <property type="entry name" value="P-loop containing nucleotide triphosphate hydrolases"/>
    <property type="match status" value="1"/>
</dbReference>
<dbReference type="PANTHER" id="PTHR19871">
    <property type="entry name" value="BETA TRANSDUCIN-RELATED PROTEIN"/>
    <property type="match status" value="1"/>
</dbReference>
<evidence type="ECO:0000313" key="6">
    <source>
        <dbReference type="Proteomes" id="UP000825002"/>
    </source>
</evidence>
<comment type="caution">
    <text evidence="5">The sequence shown here is derived from an EMBL/GenBank/DDBJ whole genome shotgun (WGS) entry which is preliminary data.</text>
</comment>
<feature type="compositionally biased region" description="Low complexity" evidence="3">
    <location>
        <begin position="1288"/>
        <end position="1304"/>
    </location>
</feature>
<protein>
    <submittedName>
        <fullName evidence="5">NACHT domain- and WD repeat-containing protein 1</fullName>
    </submittedName>
</protein>
<dbReference type="Pfam" id="PF24883">
    <property type="entry name" value="NPHP3_N"/>
    <property type="match status" value="1"/>
</dbReference>
<evidence type="ECO:0000256" key="3">
    <source>
        <dbReference type="SAM" id="MobiDB-lite"/>
    </source>
</evidence>
<evidence type="ECO:0000259" key="4">
    <source>
        <dbReference type="PROSITE" id="PS50837"/>
    </source>
</evidence>
<dbReference type="InterPro" id="IPR027417">
    <property type="entry name" value="P-loop_NTPase"/>
</dbReference>
<dbReference type="InterPro" id="IPR011047">
    <property type="entry name" value="Quinoprotein_ADH-like_sf"/>
</dbReference>
<evidence type="ECO:0000313" key="5">
    <source>
        <dbReference type="EMBL" id="KAG9509579.1"/>
    </source>
</evidence>